<evidence type="ECO:0000256" key="5">
    <source>
        <dbReference type="ARBA" id="ARBA00023136"/>
    </source>
</evidence>
<evidence type="ECO:0000256" key="8">
    <source>
        <dbReference type="ARBA" id="ARBA00035585"/>
    </source>
</evidence>
<accession>A0A239TQY1</accession>
<gene>
    <name evidence="10 11" type="primary">crcB</name>
    <name evidence="10" type="synonym">fluC</name>
    <name evidence="11" type="ORF">SAMEA4364220_01220</name>
</gene>
<dbReference type="NCBIfam" id="TIGR00494">
    <property type="entry name" value="crcB"/>
    <property type="match status" value="1"/>
</dbReference>
<keyword evidence="10" id="KW-0813">Transport</keyword>
<comment type="similarity">
    <text evidence="7 10">Belongs to the fluoride channel Fluc/FEX (TC 1.A.43) family.</text>
</comment>
<evidence type="ECO:0000256" key="3">
    <source>
        <dbReference type="ARBA" id="ARBA00022692"/>
    </source>
</evidence>
<evidence type="ECO:0000313" key="12">
    <source>
        <dbReference type="Proteomes" id="UP000215383"/>
    </source>
</evidence>
<dbReference type="AlphaFoldDB" id="A0A239TQY1"/>
<evidence type="ECO:0000256" key="6">
    <source>
        <dbReference type="ARBA" id="ARBA00023303"/>
    </source>
</evidence>
<keyword evidence="4 10" id="KW-1133">Transmembrane helix</keyword>
<keyword evidence="10" id="KW-0406">Ion transport</keyword>
<feature type="binding site" evidence="10">
    <location>
        <position position="74"/>
    </location>
    <ligand>
        <name>Na(+)</name>
        <dbReference type="ChEBI" id="CHEBI:29101"/>
        <note>structural</note>
    </ligand>
</feature>
<evidence type="ECO:0000256" key="4">
    <source>
        <dbReference type="ARBA" id="ARBA00022989"/>
    </source>
</evidence>
<dbReference type="GO" id="GO:0005886">
    <property type="term" value="C:plasma membrane"/>
    <property type="evidence" value="ECO:0007669"/>
    <property type="project" value="UniProtKB-SubCell"/>
</dbReference>
<dbReference type="GO" id="GO:0062054">
    <property type="term" value="F:fluoride channel activity"/>
    <property type="evidence" value="ECO:0007669"/>
    <property type="project" value="UniProtKB-UniRule"/>
</dbReference>
<comment type="subcellular location">
    <subcellularLocation>
        <location evidence="1 10">Cell membrane</location>
        <topology evidence="1 10">Multi-pass membrane protein</topology>
    </subcellularLocation>
</comment>
<evidence type="ECO:0000256" key="1">
    <source>
        <dbReference type="ARBA" id="ARBA00004651"/>
    </source>
</evidence>
<proteinExistence type="inferred from homology"/>
<dbReference type="GeneID" id="78507224"/>
<keyword evidence="5 10" id="KW-0472">Membrane</keyword>
<dbReference type="RefSeq" id="WP_027890121.1">
    <property type="nucleotide sequence ID" value="NZ_LT906446.1"/>
</dbReference>
<keyword evidence="3 10" id="KW-0812">Transmembrane</keyword>
<dbReference type="EMBL" id="LT906446">
    <property type="protein sequence ID" value="SNU99965.1"/>
    <property type="molecule type" value="Genomic_DNA"/>
</dbReference>
<keyword evidence="2 10" id="KW-1003">Cell membrane</keyword>
<dbReference type="Pfam" id="PF02537">
    <property type="entry name" value="CRCB"/>
    <property type="match status" value="1"/>
</dbReference>
<keyword evidence="6 10" id="KW-0407">Ion channel</keyword>
<dbReference type="Proteomes" id="UP000215383">
    <property type="component" value="Chromosome 1"/>
</dbReference>
<feature type="transmembrane region" description="Helical" evidence="10">
    <location>
        <begin position="34"/>
        <end position="54"/>
    </location>
</feature>
<comment type="activity regulation">
    <text evidence="10">Na(+) is not transported, but it plays an essential structural role and its presence is essential for fluoride channel function.</text>
</comment>
<keyword evidence="12" id="KW-1185">Reference proteome</keyword>
<feature type="transmembrane region" description="Helical" evidence="10">
    <location>
        <begin position="102"/>
        <end position="124"/>
    </location>
</feature>
<dbReference type="HAMAP" id="MF_00454">
    <property type="entry name" value="FluC"/>
    <property type="match status" value="1"/>
</dbReference>
<evidence type="ECO:0000313" key="11">
    <source>
        <dbReference type="EMBL" id="SNU99965.1"/>
    </source>
</evidence>
<keyword evidence="10" id="KW-0479">Metal-binding</keyword>
<feature type="binding site" evidence="10">
    <location>
        <position position="77"/>
    </location>
    <ligand>
        <name>Na(+)</name>
        <dbReference type="ChEBI" id="CHEBI:29101"/>
        <note>structural</note>
    </ligand>
</feature>
<dbReference type="PANTHER" id="PTHR28259">
    <property type="entry name" value="FLUORIDE EXPORT PROTEIN 1-RELATED"/>
    <property type="match status" value="1"/>
</dbReference>
<comment type="catalytic activity">
    <reaction evidence="8">
        <text>fluoride(in) = fluoride(out)</text>
        <dbReference type="Rhea" id="RHEA:76159"/>
        <dbReference type="ChEBI" id="CHEBI:17051"/>
    </reaction>
    <physiologicalReaction direction="left-to-right" evidence="8">
        <dbReference type="Rhea" id="RHEA:76160"/>
    </physiologicalReaction>
</comment>
<evidence type="ECO:0000256" key="2">
    <source>
        <dbReference type="ARBA" id="ARBA00022475"/>
    </source>
</evidence>
<reference evidence="11 12" key="1">
    <citation type="submission" date="2017-06" db="EMBL/GenBank/DDBJ databases">
        <authorList>
            <consortium name="Pathogen Informatics"/>
        </authorList>
    </citation>
    <scope>NUCLEOTIDE SEQUENCE [LARGE SCALE GENOMIC DNA]</scope>
    <source>
        <strain evidence="11 12">NCTC10570</strain>
    </source>
</reference>
<dbReference type="eggNOG" id="COG0239">
    <property type="taxonomic scope" value="Bacteria"/>
</dbReference>
<keyword evidence="10" id="KW-0915">Sodium</keyword>
<dbReference type="GO" id="GO:0046872">
    <property type="term" value="F:metal ion binding"/>
    <property type="evidence" value="ECO:0007669"/>
    <property type="project" value="UniProtKB-KW"/>
</dbReference>
<dbReference type="InterPro" id="IPR003691">
    <property type="entry name" value="FluC"/>
</dbReference>
<protein>
    <recommendedName>
        <fullName evidence="10">Fluoride-specific ion channel FluC</fullName>
    </recommendedName>
</protein>
<evidence type="ECO:0000256" key="7">
    <source>
        <dbReference type="ARBA" id="ARBA00035120"/>
    </source>
</evidence>
<dbReference type="PANTHER" id="PTHR28259:SF1">
    <property type="entry name" value="FLUORIDE EXPORT PROTEIN 1-RELATED"/>
    <property type="match status" value="1"/>
</dbReference>
<feature type="transmembrane region" description="Helical" evidence="10">
    <location>
        <begin position="63"/>
        <end position="82"/>
    </location>
</feature>
<sequence length="125" mass="13383">MTKVLVVMLGCSVGGAMRYLITTYINKLGHFPYGTLTVNLVGCFLIGIISTLLTERFTGASQYLSLLLTVGFLGGLTTFSSFSNETMLLLKTGLVLQAIGNIALNTIGGLIAVWIGIILVRMIYS</sequence>
<evidence type="ECO:0000256" key="10">
    <source>
        <dbReference type="HAMAP-Rule" id="MF_00454"/>
    </source>
</evidence>
<comment type="function">
    <text evidence="9 10">Fluoride-specific ion channel. Important for reducing fluoride concentration in the cell, thus reducing its toxicity.</text>
</comment>
<organism evidence="11 12">
    <name type="scientific">Megamonas hypermegale</name>
    <dbReference type="NCBI Taxonomy" id="158847"/>
    <lineage>
        <taxon>Bacteria</taxon>
        <taxon>Bacillati</taxon>
        <taxon>Bacillota</taxon>
        <taxon>Negativicutes</taxon>
        <taxon>Selenomonadales</taxon>
        <taxon>Selenomonadaceae</taxon>
        <taxon>Megamonas</taxon>
    </lineage>
</organism>
<dbReference type="GO" id="GO:0140114">
    <property type="term" value="P:cellular detoxification of fluoride"/>
    <property type="evidence" value="ECO:0007669"/>
    <property type="project" value="UniProtKB-UniRule"/>
</dbReference>
<evidence type="ECO:0000256" key="9">
    <source>
        <dbReference type="ARBA" id="ARBA00049940"/>
    </source>
</evidence>
<name>A0A239TQY1_9FIRM</name>